<evidence type="ECO:0000313" key="2">
    <source>
        <dbReference type="EMBL" id="SKA05202.1"/>
    </source>
</evidence>
<dbReference type="STRING" id="1122188.SAMN02745674_01725"/>
<organism evidence="2 3">
    <name type="scientific">Lysobacter spongiicola DSM 21749</name>
    <dbReference type="NCBI Taxonomy" id="1122188"/>
    <lineage>
        <taxon>Bacteria</taxon>
        <taxon>Pseudomonadati</taxon>
        <taxon>Pseudomonadota</taxon>
        <taxon>Gammaproteobacteria</taxon>
        <taxon>Lysobacterales</taxon>
        <taxon>Lysobacteraceae</taxon>
        <taxon>Novilysobacter</taxon>
    </lineage>
</organism>
<dbReference type="EMBL" id="FUXP01000005">
    <property type="protein sequence ID" value="SKA05202.1"/>
    <property type="molecule type" value="Genomic_DNA"/>
</dbReference>
<accession>A0A1T4QN58</accession>
<dbReference type="Proteomes" id="UP000190061">
    <property type="component" value="Unassembled WGS sequence"/>
</dbReference>
<reference evidence="2 3" key="1">
    <citation type="submission" date="2017-02" db="EMBL/GenBank/DDBJ databases">
        <authorList>
            <person name="Peterson S.W."/>
        </authorList>
    </citation>
    <scope>NUCLEOTIDE SEQUENCE [LARGE SCALE GENOMIC DNA]</scope>
    <source>
        <strain evidence="2 3">DSM 21749</strain>
    </source>
</reference>
<sequence>MAPTPRTDELSVHNPLSAGRRLASRAVAWQAGATALVALALLAFGVPHALGALVGGGAVAAGGWLSRAISLGGGIAPAGGALARLLAGAMLKWVLVFGVLALGIGLGGFPPLAVLAGVLVALVVQVLAMASQ</sequence>
<name>A0A1T4QN58_9GAMM</name>
<dbReference type="RefSeq" id="WP_234987763.1">
    <property type="nucleotide sequence ID" value="NZ_FUXP01000005.1"/>
</dbReference>
<dbReference type="AlphaFoldDB" id="A0A1T4QN58"/>
<gene>
    <name evidence="2" type="ORF">SAMN02745674_01725</name>
</gene>
<keyword evidence="1" id="KW-0472">Membrane</keyword>
<feature type="transmembrane region" description="Helical" evidence="1">
    <location>
        <begin position="26"/>
        <end position="44"/>
    </location>
</feature>
<protein>
    <submittedName>
        <fullName evidence="2">Putative ABC transport system permease protein</fullName>
    </submittedName>
</protein>
<keyword evidence="1" id="KW-1133">Transmembrane helix</keyword>
<keyword evidence="1" id="KW-0812">Transmembrane</keyword>
<keyword evidence="3" id="KW-1185">Reference proteome</keyword>
<proteinExistence type="predicted"/>
<evidence type="ECO:0000313" key="3">
    <source>
        <dbReference type="Proteomes" id="UP000190061"/>
    </source>
</evidence>
<evidence type="ECO:0000256" key="1">
    <source>
        <dbReference type="SAM" id="Phobius"/>
    </source>
</evidence>
<feature type="transmembrane region" description="Helical" evidence="1">
    <location>
        <begin position="81"/>
        <end position="106"/>
    </location>
</feature>